<dbReference type="PANTHER" id="PTHR10806:SF12">
    <property type="entry name" value="SIGNAL PEPTIDASE COMPLEX CATALYTIC SUBUNIT SEC11C"/>
    <property type="match status" value="1"/>
</dbReference>
<evidence type="ECO:0000313" key="2">
    <source>
        <dbReference type="Proteomes" id="UP000645828"/>
    </source>
</evidence>
<name>A0A811YDE6_NYCPR</name>
<dbReference type="AlphaFoldDB" id="A0A811YDE6"/>
<proteinExistence type="predicted"/>
<organism evidence="1 2">
    <name type="scientific">Nyctereutes procyonoides</name>
    <name type="common">Raccoon dog</name>
    <name type="synonym">Canis procyonoides</name>
    <dbReference type="NCBI Taxonomy" id="34880"/>
    <lineage>
        <taxon>Eukaryota</taxon>
        <taxon>Metazoa</taxon>
        <taxon>Chordata</taxon>
        <taxon>Craniata</taxon>
        <taxon>Vertebrata</taxon>
        <taxon>Euteleostomi</taxon>
        <taxon>Mammalia</taxon>
        <taxon>Eutheria</taxon>
        <taxon>Laurasiatheria</taxon>
        <taxon>Carnivora</taxon>
        <taxon>Caniformia</taxon>
        <taxon>Canidae</taxon>
        <taxon>Nyctereutes</taxon>
    </lineage>
</organism>
<protein>
    <submittedName>
        <fullName evidence="1">(raccoon dog) hypothetical protein</fullName>
    </submittedName>
</protein>
<dbReference type="GO" id="GO:0005787">
    <property type="term" value="C:signal peptidase complex"/>
    <property type="evidence" value="ECO:0007669"/>
    <property type="project" value="TreeGrafter"/>
</dbReference>
<dbReference type="PANTHER" id="PTHR10806">
    <property type="entry name" value="SIGNAL PEPTIDASE COMPLEX CATALYTIC SUBUNIT SEC11"/>
    <property type="match status" value="1"/>
</dbReference>
<evidence type="ECO:0000313" key="1">
    <source>
        <dbReference type="EMBL" id="CAD7675034.1"/>
    </source>
</evidence>
<dbReference type="EMBL" id="CAJHUB010000673">
    <property type="protein sequence ID" value="CAD7675034.1"/>
    <property type="molecule type" value="Genomic_DNA"/>
</dbReference>
<keyword evidence="2" id="KW-1185">Reference proteome</keyword>
<dbReference type="GO" id="GO:0008233">
    <property type="term" value="F:peptidase activity"/>
    <property type="evidence" value="ECO:0007669"/>
    <property type="project" value="InterPro"/>
</dbReference>
<comment type="caution">
    <text evidence="1">The sequence shown here is derived from an EMBL/GenBank/DDBJ whole genome shotgun (WGS) entry which is preliminary data.</text>
</comment>
<dbReference type="Proteomes" id="UP000645828">
    <property type="component" value="Unassembled WGS sequence"/>
</dbReference>
<dbReference type="InterPro" id="IPR001733">
    <property type="entry name" value="Peptidase_S26B"/>
</dbReference>
<gene>
    <name evidence="1" type="ORF">NYPRO_LOCUS7829</name>
</gene>
<dbReference type="GO" id="GO:0006465">
    <property type="term" value="P:signal peptide processing"/>
    <property type="evidence" value="ECO:0007669"/>
    <property type="project" value="InterPro"/>
</dbReference>
<reference evidence="1" key="1">
    <citation type="submission" date="2020-12" db="EMBL/GenBank/DDBJ databases">
        <authorList>
            <consortium name="Molecular Ecology Group"/>
        </authorList>
    </citation>
    <scope>NUCLEOTIDE SEQUENCE</scope>
    <source>
        <strain evidence="1">TBG_1078</strain>
    </source>
</reference>
<accession>A0A811YDE6</accession>
<sequence>MILFTRLVNTKRGHIVNILNWKGLRYLEAVVKDGSTEPAFPRVGLLFLPNFQENLVSADETGVFKVWGWDISVTNIKILSKGDNNTLDNKDLYKRPELAQKAGHSEPEDFFLPYFGMVTVIMNDHPRFKYALVAVTSACVLLKHEG</sequence>